<protein>
    <submittedName>
        <fullName evidence="1">Uncharacterized protein</fullName>
    </submittedName>
</protein>
<name>A0AA39URC0_9AGAR</name>
<accession>A0AA39URC0</accession>
<dbReference type="EMBL" id="JAUEPU010000008">
    <property type="protein sequence ID" value="KAK0500052.1"/>
    <property type="molecule type" value="Genomic_DNA"/>
</dbReference>
<organism evidence="1 2">
    <name type="scientific">Armillaria luteobubalina</name>
    <dbReference type="NCBI Taxonomy" id="153913"/>
    <lineage>
        <taxon>Eukaryota</taxon>
        <taxon>Fungi</taxon>
        <taxon>Dikarya</taxon>
        <taxon>Basidiomycota</taxon>
        <taxon>Agaricomycotina</taxon>
        <taxon>Agaricomycetes</taxon>
        <taxon>Agaricomycetidae</taxon>
        <taxon>Agaricales</taxon>
        <taxon>Marasmiineae</taxon>
        <taxon>Physalacriaceae</taxon>
        <taxon>Armillaria</taxon>
    </lineage>
</organism>
<comment type="caution">
    <text evidence="1">The sequence shown here is derived from an EMBL/GenBank/DDBJ whole genome shotgun (WGS) entry which is preliminary data.</text>
</comment>
<evidence type="ECO:0000313" key="1">
    <source>
        <dbReference type="EMBL" id="KAK0500052.1"/>
    </source>
</evidence>
<reference evidence="1" key="1">
    <citation type="submission" date="2023-06" db="EMBL/GenBank/DDBJ databases">
        <authorList>
            <consortium name="Lawrence Berkeley National Laboratory"/>
            <person name="Ahrendt S."/>
            <person name="Sahu N."/>
            <person name="Indic B."/>
            <person name="Wong-Bajracharya J."/>
            <person name="Merenyi Z."/>
            <person name="Ke H.-M."/>
            <person name="Monk M."/>
            <person name="Kocsube S."/>
            <person name="Drula E."/>
            <person name="Lipzen A."/>
            <person name="Balint B."/>
            <person name="Henrissat B."/>
            <person name="Andreopoulos B."/>
            <person name="Martin F.M."/>
            <person name="Harder C.B."/>
            <person name="Rigling D."/>
            <person name="Ford K.L."/>
            <person name="Foster G.D."/>
            <person name="Pangilinan J."/>
            <person name="Papanicolaou A."/>
            <person name="Barry K."/>
            <person name="LaButti K."/>
            <person name="Viragh M."/>
            <person name="Koriabine M."/>
            <person name="Yan M."/>
            <person name="Riley R."/>
            <person name="Champramary S."/>
            <person name="Plett K.L."/>
            <person name="Tsai I.J."/>
            <person name="Slot J."/>
            <person name="Sipos G."/>
            <person name="Plett J."/>
            <person name="Nagy L.G."/>
            <person name="Grigoriev I.V."/>
        </authorList>
    </citation>
    <scope>NUCLEOTIDE SEQUENCE</scope>
    <source>
        <strain evidence="1">HWK02</strain>
    </source>
</reference>
<proteinExistence type="predicted"/>
<gene>
    <name evidence="1" type="ORF">EDD18DRAFT_1068459</name>
</gene>
<evidence type="ECO:0000313" key="2">
    <source>
        <dbReference type="Proteomes" id="UP001175228"/>
    </source>
</evidence>
<keyword evidence="2" id="KW-1185">Reference proteome</keyword>
<sequence>MGADMVTPTTDITTIPCAGLRISHGKLAGLMGWRFAVELDTSASSKYSGTPRNSIVTNFILDTGIGKSHVPPDTLIALGYAGSLKPGAEVALRVQGIRTKCVIAHEGEAGRLCGQFLTSGSLTLYFDTKLDAPVLYVADDNPDAASIPRTIQPISPRLSLKAAVTALLAFRVPRSST</sequence>
<dbReference type="Proteomes" id="UP001175228">
    <property type="component" value="Unassembled WGS sequence"/>
</dbReference>
<dbReference type="AlphaFoldDB" id="A0AA39URC0"/>